<proteinExistence type="predicted"/>
<evidence type="ECO:0008006" key="3">
    <source>
        <dbReference type="Google" id="ProtNLM"/>
    </source>
</evidence>
<sequence length="220" mass="25354">MEEQISLCPETFSLARSLAAPKPLNDIVYSELVKLLTDHFCPKPNVIVQIYHFNKRNQGTESVSVYVAELRKLSENCEFIDLDHRLRDRLVCGLRNESLIKILLSEKDLTFEKAVNLALCDESASTDASILQEKIPELNVINKLNKFESLKFKPNKIESNRFRKSVNKLICIRCKGNHLPKVCEFQNSKCFNNNNKKPLFRVTDPIQDSPERMCIRVLSE</sequence>
<dbReference type="PANTHER" id="PTHR33198">
    <property type="entry name" value="ANK_REP_REGION DOMAIN-CONTAINING PROTEIN-RELATED"/>
    <property type="match status" value="1"/>
</dbReference>
<dbReference type="PANTHER" id="PTHR33198:SF19">
    <property type="entry name" value="CCHC-TYPE DOMAIN-CONTAINING PROTEIN"/>
    <property type="match status" value="1"/>
</dbReference>
<dbReference type="Proteomes" id="UP001235939">
    <property type="component" value="Chromosome 07"/>
</dbReference>
<reference evidence="1 2" key="1">
    <citation type="submission" date="2022-01" db="EMBL/GenBank/DDBJ databases">
        <title>A chromosomal length assembly of Cordylochernes scorpioides.</title>
        <authorList>
            <person name="Zeh D."/>
            <person name="Zeh J."/>
        </authorList>
    </citation>
    <scope>NUCLEOTIDE SEQUENCE [LARGE SCALE GENOMIC DNA]</scope>
    <source>
        <strain evidence="1">IN4F17</strain>
        <tissue evidence="1">Whole Body</tissue>
    </source>
</reference>
<keyword evidence="2" id="KW-1185">Reference proteome</keyword>
<gene>
    <name evidence="1" type="ORF">LAZ67_7001689</name>
</gene>
<organism evidence="1 2">
    <name type="scientific">Cordylochernes scorpioides</name>
    <dbReference type="NCBI Taxonomy" id="51811"/>
    <lineage>
        <taxon>Eukaryota</taxon>
        <taxon>Metazoa</taxon>
        <taxon>Ecdysozoa</taxon>
        <taxon>Arthropoda</taxon>
        <taxon>Chelicerata</taxon>
        <taxon>Arachnida</taxon>
        <taxon>Pseudoscorpiones</taxon>
        <taxon>Cheliferoidea</taxon>
        <taxon>Chernetidae</taxon>
        <taxon>Cordylochernes</taxon>
    </lineage>
</organism>
<evidence type="ECO:0000313" key="2">
    <source>
        <dbReference type="Proteomes" id="UP001235939"/>
    </source>
</evidence>
<dbReference type="EMBL" id="CP092869">
    <property type="protein sequence ID" value="UYV70064.1"/>
    <property type="molecule type" value="Genomic_DNA"/>
</dbReference>
<accession>A0ABY6KMG5</accession>
<protein>
    <recommendedName>
        <fullName evidence="3">Retrotransposon gag domain-containing protein</fullName>
    </recommendedName>
</protein>
<evidence type="ECO:0000313" key="1">
    <source>
        <dbReference type="EMBL" id="UYV70064.1"/>
    </source>
</evidence>
<name>A0ABY6KMG5_9ARAC</name>